<feature type="compositionally biased region" description="Basic residues" evidence="1">
    <location>
        <begin position="232"/>
        <end position="242"/>
    </location>
</feature>
<evidence type="ECO:0000256" key="1">
    <source>
        <dbReference type="SAM" id="MobiDB-lite"/>
    </source>
</evidence>
<accession>A0AAE1YBJ9</accession>
<evidence type="ECO:0000256" key="2">
    <source>
        <dbReference type="SAM" id="SignalP"/>
    </source>
</evidence>
<proteinExistence type="predicted"/>
<dbReference type="Proteomes" id="UP001293254">
    <property type="component" value="Unassembled WGS sequence"/>
</dbReference>
<feature type="region of interest" description="Disordered" evidence="1">
    <location>
        <begin position="223"/>
        <end position="256"/>
    </location>
</feature>
<reference evidence="3" key="1">
    <citation type="submission" date="2020-06" db="EMBL/GenBank/DDBJ databases">
        <authorList>
            <person name="Li T."/>
            <person name="Hu X."/>
            <person name="Zhang T."/>
            <person name="Song X."/>
            <person name="Zhang H."/>
            <person name="Dai N."/>
            <person name="Sheng W."/>
            <person name="Hou X."/>
            <person name="Wei L."/>
        </authorList>
    </citation>
    <scope>NUCLEOTIDE SEQUENCE</scope>
    <source>
        <strain evidence="3">3651</strain>
        <tissue evidence="3">Leaf</tissue>
    </source>
</reference>
<name>A0AAE1YBJ9_9LAMI</name>
<protein>
    <submittedName>
        <fullName evidence="3">Uncharacterized protein</fullName>
    </submittedName>
</protein>
<reference evidence="3" key="2">
    <citation type="journal article" date="2024" name="Plant">
        <title>Genomic evolution and insights into agronomic trait innovations of Sesamum species.</title>
        <authorList>
            <person name="Miao H."/>
            <person name="Wang L."/>
            <person name="Qu L."/>
            <person name="Liu H."/>
            <person name="Sun Y."/>
            <person name="Le M."/>
            <person name="Wang Q."/>
            <person name="Wei S."/>
            <person name="Zheng Y."/>
            <person name="Lin W."/>
            <person name="Duan Y."/>
            <person name="Cao H."/>
            <person name="Xiong S."/>
            <person name="Wang X."/>
            <person name="Wei L."/>
            <person name="Li C."/>
            <person name="Ma Q."/>
            <person name="Ju M."/>
            <person name="Zhao R."/>
            <person name="Li G."/>
            <person name="Mu C."/>
            <person name="Tian Q."/>
            <person name="Mei H."/>
            <person name="Zhang T."/>
            <person name="Gao T."/>
            <person name="Zhang H."/>
        </authorList>
    </citation>
    <scope>NUCLEOTIDE SEQUENCE</scope>
    <source>
        <strain evidence="3">3651</strain>
    </source>
</reference>
<evidence type="ECO:0000313" key="3">
    <source>
        <dbReference type="EMBL" id="KAK4427224.1"/>
    </source>
</evidence>
<organism evidence="3 4">
    <name type="scientific">Sesamum alatum</name>
    <dbReference type="NCBI Taxonomy" id="300844"/>
    <lineage>
        <taxon>Eukaryota</taxon>
        <taxon>Viridiplantae</taxon>
        <taxon>Streptophyta</taxon>
        <taxon>Embryophyta</taxon>
        <taxon>Tracheophyta</taxon>
        <taxon>Spermatophyta</taxon>
        <taxon>Magnoliopsida</taxon>
        <taxon>eudicotyledons</taxon>
        <taxon>Gunneridae</taxon>
        <taxon>Pentapetalae</taxon>
        <taxon>asterids</taxon>
        <taxon>lamiids</taxon>
        <taxon>Lamiales</taxon>
        <taxon>Pedaliaceae</taxon>
        <taxon>Sesamum</taxon>
    </lineage>
</organism>
<gene>
    <name evidence="3" type="ORF">Salat_1491300</name>
</gene>
<sequence>MIQQLIDIIFLVVVVVKPVANWGELLARAEHSRDWFVLSLSDSEEDVQAEGVHAEGVDQGAEGVQGEGVQGEDENVDQGAKGVQAKGAADEDVHIDSLKTNVQDADETENEIHDECDNVRRARKTYDDEVDGLMFDYLNDDAPLDAVSETEESEDEVESEDLMKNYLHRTIYNTPSTIEGTSWKAKKNRIKETSDPTNVRPSTAMRCTICHEVCHNMRSCQRTAVGASQRNNSRKNIRRNRRNAQATQRDIEADVPLSQVLENMRSRNKKPRQSQTSSTAMAKEILYVPQPPPSQPGTQGSNQARCLNDFVANIADTVDFEW</sequence>
<evidence type="ECO:0000313" key="4">
    <source>
        <dbReference type="Proteomes" id="UP001293254"/>
    </source>
</evidence>
<feature type="chain" id="PRO_5042202789" evidence="2">
    <location>
        <begin position="24"/>
        <end position="322"/>
    </location>
</feature>
<comment type="caution">
    <text evidence="3">The sequence shown here is derived from an EMBL/GenBank/DDBJ whole genome shotgun (WGS) entry which is preliminary data.</text>
</comment>
<keyword evidence="4" id="KW-1185">Reference proteome</keyword>
<dbReference type="EMBL" id="JACGWO010000005">
    <property type="protein sequence ID" value="KAK4427224.1"/>
    <property type="molecule type" value="Genomic_DNA"/>
</dbReference>
<keyword evidence="2" id="KW-0732">Signal</keyword>
<feature type="signal peptide" evidence="2">
    <location>
        <begin position="1"/>
        <end position="23"/>
    </location>
</feature>
<dbReference type="AlphaFoldDB" id="A0AAE1YBJ9"/>